<gene>
    <name evidence="2" type="ORF">Metus_1556</name>
</gene>
<dbReference type="GO" id="GO:0051536">
    <property type="term" value="F:iron-sulfur cluster binding"/>
    <property type="evidence" value="ECO:0007669"/>
    <property type="project" value="InterPro"/>
</dbReference>
<dbReference type="Proteomes" id="UP000288215">
    <property type="component" value="Unassembled WGS sequence"/>
</dbReference>
<dbReference type="Pfam" id="PF04055">
    <property type="entry name" value="Radical_SAM"/>
    <property type="match status" value="1"/>
</dbReference>
<dbReference type="InterPro" id="IPR007197">
    <property type="entry name" value="rSAM"/>
</dbReference>
<dbReference type="SFLD" id="SFLDS00029">
    <property type="entry name" value="Radical_SAM"/>
    <property type="match status" value="1"/>
</dbReference>
<dbReference type="PANTHER" id="PTHR42731">
    <property type="entry name" value="SLL1084 PROTEIN"/>
    <property type="match status" value="1"/>
</dbReference>
<feature type="domain" description="Radical SAM core" evidence="1">
    <location>
        <begin position="201"/>
        <end position="426"/>
    </location>
</feature>
<sequence length="521" mass="57989">MNSILIPFERNVVKKDHRKVRLKFALAYPSPYSVGISNLAVRLLYELINSREDCLCERFFFSGFRVPPVSLESNLPLGAFDVVGFSLQHEIDYLRMLDMLDSSSIELFASRRKRPVVIAGGPAVSSNPSPLEDFVDLFVVGESEPVLDYLLDRLSEGDGPKQLAGSRPGLYAPGVEVARGIVDSLEDAPHAVRQVHPVSGQGFSSTFLLEVSRGCNRGCRFCLECFLYRPKRERSYRKVTEILEQGLPLSGLDRVTCISSAFFDHREICEILAWMRDRHVKYSLPSVRVSKKGSDLADLLAAGGQRSITIAPESPSSRLRGVINKPLDESEMAAFLEASRRAGIRSLKLYFMVGIPGEAMTDLELLRPMLAGAISAGFDPRSIHVSVNPMIPKGNTPFQWTRMVSEPEYRSRVSRMREICSDLGIRRFESMDYRWGAVQSFLSVSGREASSALLIALKDVSEGGQGDLGTWRRVLKGIKKDFGTMQPNYSEDEPLPWESIKGGPGRSFLLHEYRKAIGGQG</sequence>
<dbReference type="InterPro" id="IPR023404">
    <property type="entry name" value="rSAM_horseshoe"/>
</dbReference>
<evidence type="ECO:0000313" key="3">
    <source>
        <dbReference type="Proteomes" id="UP000288215"/>
    </source>
</evidence>
<dbReference type="SMART" id="SM00729">
    <property type="entry name" value="Elp3"/>
    <property type="match status" value="1"/>
</dbReference>
<name>A0A3S4UGU3_METS7</name>
<reference evidence="2 3" key="1">
    <citation type="submission" date="2018-12" db="EMBL/GenBank/DDBJ databases">
        <title>The complete genome of the methanogenic archaea of the candidate phylum Verstraetearchaeota, obtained from the metagenome of underground thermal water.</title>
        <authorList>
            <person name="Kadnikov V.V."/>
            <person name="Mardanov A.V."/>
            <person name="Beletsky A.V."/>
            <person name="Karnachuk O.V."/>
            <person name="Ravin N.V."/>
        </authorList>
    </citation>
    <scope>NUCLEOTIDE SEQUENCE [LARGE SCALE GENOMIC DNA]</scope>
    <source>
        <strain evidence="2">Ch88</strain>
    </source>
</reference>
<dbReference type="SFLD" id="SFLDG01082">
    <property type="entry name" value="B12-binding_domain_containing"/>
    <property type="match status" value="1"/>
</dbReference>
<organism evidence="2 3">
    <name type="scientific">Methanosuratincola subterraneus</name>
    <dbReference type="NCBI Taxonomy" id="2593994"/>
    <lineage>
        <taxon>Archaea</taxon>
        <taxon>Thermoproteota</taxon>
        <taxon>Methanosuratincolia</taxon>
        <taxon>Candidatus Methanomethylicales</taxon>
        <taxon>Candidatus Methanomethylicaceae</taxon>
        <taxon>Candidatus Methanosuratincola (ex Vanwonterghem et al. 2016)</taxon>
    </lineage>
</organism>
<dbReference type="InterPro" id="IPR006638">
    <property type="entry name" value="Elp3/MiaA/NifB-like_rSAM"/>
</dbReference>
<dbReference type="PROSITE" id="PS51918">
    <property type="entry name" value="RADICAL_SAM"/>
    <property type="match status" value="1"/>
</dbReference>
<dbReference type="EMBL" id="RXGA01000003">
    <property type="protein sequence ID" value="RWX73582.1"/>
    <property type="molecule type" value="Genomic_DNA"/>
</dbReference>
<evidence type="ECO:0000313" key="2">
    <source>
        <dbReference type="EMBL" id="RWX73582.1"/>
    </source>
</evidence>
<dbReference type="InterPro" id="IPR058240">
    <property type="entry name" value="rSAM_sf"/>
</dbReference>
<proteinExistence type="predicted"/>
<dbReference type="AlphaFoldDB" id="A0A3S4UGU3"/>
<dbReference type="SUPFAM" id="SSF102114">
    <property type="entry name" value="Radical SAM enzymes"/>
    <property type="match status" value="1"/>
</dbReference>
<dbReference type="GO" id="GO:0003824">
    <property type="term" value="F:catalytic activity"/>
    <property type="evidence" value="ECO:0007669"/>
    <property type="project" value="InterPro"/>
</dbReference>
<evidence type="ECO:0000259" key="1">
    <source>
        <dbReference type="PROSITE" id="PS51918"/>
    </source>
</evidence>
<protein>
    <recommendedName>
        <fullName evidence="1">Radical SAM core domain-containing protein</fullName>
    </recommendedName>
</protein>
<accession>A0A3S4UGU3</accession>
<dbReference type="InterPro" id="IPR045784">
    <property type="entry name" value="Radical_SAM_N2"/>
</dbReference>
<dbReference type="CDD" id="cd01335">
    <property type="entry name" value="Radical_SAM"/>
    <property type="match status" value="1"/>
</dbReference>
<dbReference type="Pfam" id="PF19864">
    <property type="entry name" value="Radical_SAM_N2"/>
    <property type="match status" value="1"/>
</dbReference>
<comment type="caution">
    <text evidence="2">The sequence shown here is derived from an EMBL/GenBank/DDBJ whole genome shotgun (WGS) entry which is preliminary data.</text>
</comment>
<dbReference type="Gene3D" id="3.80.30.20">
    <property type="entry name" value="tm_1862 like domain"/>
    <property type="match status" value="1"/>
</dbReference>
<dbReference type="PANTHER" id="PTHR42731:SF1">
    <property type="entry name" value="RADICAL SAM DOMAIN PROTEIN"/>
    <property type="match status" value="1"/>
</dbReference>